<keyword evidence="1" id="KW-0472">Membrane</keyword>
<protein>
    <recommendedName>
        <fullName evidence="4">DUF2975 domain-containing protein</fullName>
    </recommendedName>
</protein>
<evidence type="ECO:0000256" key="1">
    <source>
        <dbReference type="SAM" id="Phobius"/>
    </source>
</evidence>
<evidence type="ECO:0000313" key="2">
    <source>
        <dbReference type="EMBL" id="MDC7676290.1"/>
    </source>
</evidence>
<feature type="transmembrane region" description="Helical" evidence="1">
    <location>
        <begin position="12"/>
        <end position="32"/>
    </location>
</feature>
<proteinExistence type="predicted"/>
<keyword evidence="1" id="KW-0812">Transmembrane</keyword>
<evidence type="ECO:0008006" key="4">
    <source>
        <dbReference type="Google" id="ProtNLM"/>
    </source>
</evidence>
<feature type="transmembrane region" description="Helical" evidence="1">
    <location>
        <begin position="52"/>
        <end position="73"/>
    </location>
</feature>
<dbReference type="EMBL" id="JAQQKV010000002">
    <property type="protein sequence ID" value="MDC7676290.1"/>
    <property type="molecule type" value="Genomic_DNA"/>
</dbReference>
<dbReference type="RefSeq" id="WP_272744636.1">
    <property type="nucleotide sequence ID" value="NZ_JAQQKV010000002.1"/>
</dbReference>
<accession>A0ABT5HJ70</accession>
<keyword evidence="3" id="KW-1185">Reference proteome</keyword>
<dbReference type="Proteomes" id="UP001218579">
    <property type="component" value="Unassembled WGS sequence"/>
</dbReference>
<organism evidence="2 3">
    <name type="scientific">Asticcacaulis machinosus</name>
    <dbReference type="NCBI Taxonomy" id="2984211"/>
    <lineage>
        <taxon>Bacteria</taxon>
        <taxon>Pseudomonadati</taxon>
        <taxon>Pseudomonadota</taxon>
        <taxon>Alphaproteobacteria</taxon>
        <taxon>Caulobacterales</taxon>
        <taxon>Caulobacteraceae</taxon>
        <taxon>Asticcacaulis</taxon>
    </lineage>
</organism>
<feature type="transmembrane region" description="Helical" evidence="1">
    <location>
        <begin position="94"/>
        <end position="111"/>
    </location>
</feature>
<reference evidence="2 3" key="1">
    <citation type="submission" date="2023-01" db="EMBL/GenBank/DDBJ databases">
        <title>Novel species of the genus Asticcacaulis isolated from rivers.</title>
        <authorList>
            <person name="Lu H."/>
        </authorList>
    </citation>
    <scope>NUCLEOTIDE SEQUENCE [LARGE SCALE GENOMIC DNA]</scope>
    <source>
        <strain evidence="2 3">LKC15W</strain>
    </source>
</reference>
<keyword evidence="1" id="KW-1133">Transmembrane helix</keyword>
<sequence>MKKIMNFTYWPLKLIVGVPLALYAIVTAVQLPKLWRLLEGDPYRLGLAALQGGLPVLPFVFYALAIWFGADMIARVRPDTVLEPLLIKGLKRSGLCLGAGSIALYVESSLWAWQTIYGNDTPLPQGHSIDFFHATTTLFIGLILYGLAQRIRLMQVKRETLAIELSNFV</sequence>
<comment type="caution">
    <text evidence="2">The sequence shown here is derived from an EMBL/GenBank/DDBJ whole genome shotgun (WGS) entry which is preliminary data.</text>
</comment>
<feature type="transmembrane region" description="Helical" evidence="1">
    <location>
        <begin position="131"/>
        <end position="148"/>
    </location>
</feature>
<name>A0ABT5HJ70_9CAUL</name>
<evidence type="ECO:0000313" key="3">
    <source>
        <dbReference type="Proteomes" id="UP001218579"/>
    </source>
</evidence>
<gene>
    <name evidence="2" type="ORF">PQU98_09125</name>
</gene>